<sequence length="107" mass="12358">MVQNLGWLALIASIGDGQQADMLDFLRFETCSSLGSVFCSAPRHNPVWGAIYLLRGQVSVQFQNSCHQRRQEIEKEESSDRRHEAMEIVKEGPDAREWYMQNHDDFN</sequence>
<dbReference type="RefSeq" id="XP_018687354.1">
    <property type="nucleotide sequence ID" value="XM_018843371.1"/>
</dbReference>
<reference evidence="1 2" key="1">
    <citation type="submission" date="2016-04" db="EMBL/GenBank/DDBJ databases">
        <title>Draft genome of Fonsecaea erecta CBS 125763.</title>
        <authorList>
            <person name="Weiss V.A."/>
            <person name="Vicente V.A."/>
            <person name="Raittz R.T."/>
            <person name="Moreno L.F."/>
            <person name="De Souza E.M."/>
            <person name="Pedrosa F.O."/>
            <person name="Steffens M.B."/>
            <person name="Faoro H."/>
            <person name="Tadra-Sfeir M.Z."/>
            <person name="Najafzadeh M.J."/>
            <person name="Felipe M.S."/>
            <person name="Teixeira M."/>
            <person name="Sun J."/>
            <person name="Xi L."/>
            <person name="Gomes R."/>
            <person name="De Azevedo C.M."/>
            <person name="Salgado C.G."/>
            <person name="Da Silva M.B."/>
            <person name="Nascimento M.F."/>
            <person name="Queiroz-Telles F."/>
            <person name="Attili D.S."/>
            <person name="Gorbushina A."/>
        </authorList>
    </citation>
    <scope>NUCLEOTIDE SEQUENCE [LARGE SCALE GENOMIC DNA]</scope>
    <source>
        <strain evidence="1 2">CBS 125763</strain>
    </source>
</reference>
<organism evidence="1 2">
    <name type="scientific">Fonsecaea erecta</name>
    <dbReference type="NCBI Taxonomy" id="1367422"/>
    <lineage>
        <taxon>Eukaryota</taxon>
        <taxon>Fungi</taxon>
        <taxon>Dikarya</taxon>
        <taxon>Ascomycota</taxon>
        <taxon>Pezizomycotina</taxon>
        <taxon>Eurotiomycetes</taxon>
        <taxon>Chaetothyriomycetidae</taxon>
        <taxon>Chaetothyriales</taxon>
        <taxon>Herpotrichiellaceae</taxon>
        <taxon>Fonsecaea</taxon>
    </lineage>
</organism>
<protein>
    <submittedName>
        <fullName evidence="1">Uncharacterized protein</fullName>
    </submittedName>
</protein>
<proteinExistence type="predicted"/>
<dbReference type="Proteomes" id="UP000078343">
    <property type="component" value="Unassembled WGS sequence"/>
</dbReference>
<comment type="caution">
    <text evidence="1">The sequence shown here is derived from an EMBL/GenBank/DDBJ whole genome shotgun (WGS) entry which is preliminary data.</text>
</comment>
<evidence type="ECO:0000313" key="2">
    <source>
        <dbReference type="Proteomes" id="UP000078343"/>
    </source>
</evidence>
<dbReference type="AlphaFoldDB" id="A0A178Z2P2"/>
<dbReference type="GeneID" id="30016034"/>
<accession>A0A178Z2P2</accession>
<evidence type="ECO:0000313" key="1">
    <source>
        <dbReference type="EMBL" id="OAP53987.1"/>
    </source>
</evidence>
<gene>
    <name evidence="1" type="ORF">AYL99_11867</name>
</gene>
<name>A0A178Z2P2_9EURO</name>
<dbReference type="EMBL" id="LVYI01000017">
    <property type="protein sequence ID" value="OAP53987.1"/>
    <property type="molecule type" value="Genomic_DNA"/>
</dbReference>
<keyword evidence="2" id="KW-1185">Reference proteome</keyword>